<feature type="domain" description="Heterokaryon incompatibility" evidence="1">
    <location>
        <begin position="213"/>
        <end position="368"/>
    </location>
</feature>
<gene>
    <name evidence="2" type="ORF">B0H67DRAFT_532989</name>
</gene>
<keyword evidence="3" id="KW-1185">Reference proteome</keyword>
<dbReference type="EMBL" id="JAUKUA010000003">
    <property type="protein sequence ID" value="KAK0719331.1"/>
    <property type="molecule type" value="Genomic_DNA"/>
</dbReference>
<dbReference type="PANTHER" id="PTHR33112">
    <property type="entry name" value="DOMAIN PROTEIN, PUTATIVE-RELATED"/>
    <property type="match status" value="1"/>
</dbReference>
<sequence length="779" mass="87471">MADLCERCQRFDIQSLADGAYPWRGYRTHHVQISAESGCLFCATLIQELLPAESRSARKKTGDWIHFRALRREWTASDNAIERGPGPPEPSATGLNITRLIAKVAVHSIEGKVSSPQVEFHVVADEDPATVSGDIVGGYNERDAGSSHQTVASIKSWIDKCRHHYDCSRTFSGSEKIDIAGSPLPTRCIYVTKADDGSPKFELQYTAGKVSQYVTLSHRWTAETGTVSTTQENIAERLRGTGLDTSNLPPLFTDVLTLVANLDIPYVWIDSLCIIQNDASDWSTEAVRMGDYYQRSVFTFACSDARPGTLFNQAGPSDIRAPLIQMPYRDPSGKQHGYFYLHKQNIMERYENAVAKSELLTRGWVFQEWILSRRIICYTSSGLFFLCQSRSPRTEIGQLIKPELILLQPLSSNEHSGDKHADEKYSLKNSLVDHGPSVPSRRDVNMEAHADWEHLVEAYSGLHLTCPSKDRLVALSGIADEFAHSLRKRYTSILRPEDDADVLTAPIRTYVAGLWLSSIQRGLVWEQVQKGRHERIPTIPTWSWASISTQVWWNKPQVDWGNPLRYKTTCDFELDRVLNHTFEEYQAGLIDTTPTKPTVDGPLEMLPRRNNSRGVKDDPYARFPILCLRAKLQPVILGGYFISDQDVQVTAQLVFYHRSSPRTAEDWRMVASPLKRGHIAGYASVEHPDFQPPNQQDSSVVVGKGQPILYALHISTFNGGSGGMTLGKLSLSHRVFSVLFVRPVQTITNGYERVGVGRLFGKEMDRGFEDAVTREVQLV</sequence>
<evidence type="ECO:0000313" key="2">
    <source>
        <dbReference type="EMBL" id="KAK0719331.1"/>
    </source>
</evidence>
<dbReference type="AlphaFoldDB" id="A0AA40E022"/>
<dbReference type="Proteomes" id="UP001172102">
    <property type="component" value="Unassembled WGS sequence"/>
</dbReference>
<dbReference type="Pfam" id="PF06985">
    <property type="entry name" value="HET"/>
    <property type="match status" value="1"/>
</dbReference>
<evidence type="ECO:0000313" key="3">
    <source>
        <dbReference type="Proteomes" id="UP001172102"/>
    </source>
</evidence>
<proteinExistence type="predicted"/>
<protein>
    <submittedName>
        <fullName evidence="2">Heterokaryon incompatibility protein-domain-containing protein</fullName>
    </submittedName>
</protein>
<organism evidence="2 3">
    <name type="scientific">Lasiosphaeris hirsuta</name>
    <dbReference type="NCBI Taxonomy" id="260670"/>
    <lineage>
        <taxon>Eukaryota</taxon>
        <taxon>Fungi</taxon>
        <taxon>Dikarya</taxon>
        <taxon>Ascomycota</taxon>
        <taxon>Pezizomycotina</taxon>
        <taxon>Sordariomycetes</taxon>
        <taxon>Sordariomycetidae</taxon>
        <taxon>Sordariales</taxon>
        <taxon>Lasiosphaeriaceae</taxon>
        <taxon>Lasiosphaeris</taxon>
    </lineage>
</organism>
<evidence type="ECO:0000259" key="1">
    <source>
        <dbReference type="Pfam" id="PF06985"/>
    </source>
</evidence>
<dbReference type="InterPro" id="IPR010730">
    <property type="entry name" value="HET"/>
</dbReference>
<name>A0AA40E022_9PEZI</name>
<dbReference type="PANTHER" id="PTHR33112:SF10">
    <property type="entry name" value="TOL"/>
    <property type="match status" value="1"/>
</dbReference>
<reference evidence="2" key="1">
    <citation type="submission" date="2023-06" db="EMBL/GenBank/DDBJ databases">
        <title>Genome-scale phylogeny and comparative genomics of the fungal order Sordariales.</title>
        <authorList>
            <consortium name="Lawrence Berkeley National Laboratory"/>
            <person name="Hensen N."/>
            <person name="Bonometti L."/>
            <person name="Westerberg I."/>
            <person name="Brannstrom I.O."/>
            <person name="Guillou S."/>
            <person name="Cros-Aarteil S."/>
            <person name="Calhoun S."/>
            <person name="Haridas S."/>
            <person name="Kuo A."/>
            <person name="Mondo S."/>
            <person name="Pangilinan J."/>
            <person name="Riley R."/>
            <person name="Labutti K."/>
            <person name="Andreopoulos B."/>
            <person name="Lipzen A."/>
            <person name="Chen C."/>
            <person name="Yanf M."/>
            <person name="Daum C."/>
            <person name="Ng V."/>
            <person name="Clum A."/>
            <person name="Steindorff A."/>
            <person name="Ohm R."/>
            <person name="Martin F."/>
            <person name="Silar P."/>
            <person name="Natvig D."/>
            <person name="Lalanne C."/>
            <person name="Gautier V."/>
            <person name="Ament-Velasquez S.L."/>
            <person name="Kruys A."/>
            <person name="Hutchinson M.I."/>
            <person name="Powell A.J."/>
            <person name="Barry K."/>
            <person name="Miller A.N."/>
            <person name="Grigoriev I.V."/>
            <person name="Debuchy R."/>
            <person name="Gladieux P."/>
            <person name="Thoren M.H."/>
            <person name="Johannesson H."/>
        </authorList>
    </citation>
    <scope>NUCLEOTIDE SEQUENCE</scope>
    <source>
        <strain evidence="2">SMH4607-1</strain>
    </source>
</reference>
<comment type="caution">
    <text evidence="2">The sequence shown here is derived from an EMBL/GenBank/DDBJ whole genome shotgun (WGS) entry which is preliminary data.</text>
</comment>
<accession>A0AA40E022</accession>